<dbReference type="SMART" id="SM00226">
    <property type="entry name" value="LMWPc"/>
    <property type="match status" value="1"/>
</dbReference>
<proteinExistence type="inferred from homology"/>
<organism evidence="7 8">
    <name type="scientific">Candidatus Parabacteroides intestinigallinarum</name>
    <dbReference type="NCBI Taxonomy" id="2838722"/>
    <lineage>
        <taxon>Bacteria</taxon>
        <taxon>Pseudomonadati</taxon>
        <taxon>Bacteroidota</taxon>
        <taxon>Bacteroidia</taxon>
        <taxon>Bacteroidales</taxon>
        <taxon>Tannerellaceae</taxon>
        <taxon>Parabacteroides</taxon>
    </lineage>
</organism>
<comment type="similarity">
    <text evidence="1">Belongs to the low molecular weight phosphotyrosine protein phosphatase family.</text>
</comment>
<protein>
    <recommendedName>
        <fullName evidence="2">protein-tyrosine-phosphatase</fullName>
        <ecNumber evidence="2">3.1.3.48</ecNumber>
    </recommendedName>
</protein>
<evidence type="ECO:0000256" key="1">
    <source>
        <dbReference type="ARBA" id="ARBA00011063"/>
    </source>
</evidence>
<evidence type="ECO:0000256" key="2">
    <source>
        <dbReference type="ARBA" id="ARBA00013064"/>
    </source>
</evidence>
<dbReference type="PRINTS" id="PR00719">
    <property type="entry name" value="LMWPTPASE"/>
</dbReference>
<feature type="active site" description="Nucleophile" evidence="5">
    <location>
        <position position="11"/>
    </location>
</feature>
<name>A0A9D1XS77_9BACT</name>
<feature type="domain" description="Phosphotyrosine protein phosphatase I" evidence="6">
    <location>
        <begin position="5"/>
        <end position="150"/>
    </location>
</feature>
<reference evidence="7" key="1">
    <citation type="journal article" date="2021" name="PeerJ">
        <title>Extensive microbial diversity within the chicken gut microbiome revealed by metagenomics and culture.</title>
        <authorList>
            <person name="Gilroy R."/>
            <person name="Ravi A."/>
            <person name="Getino M."/>
            <person name="Pursley I."/>
            <person name="Horton D.L."/>
            <person name="Alikhan N.F."/>
            <person name="Baker D."/>
            <person name="Gharbi K."/>
            <person name="Hall N."/>
            <person name="Watson M."/>
            <person name="Adriaenssens E.M."/>
            <person name="Foster-Nyarko E."/>
            <person name="Jarju S."/>
            <person name="Secka A."/>
            <person name="Antonio M."/>
            <person name="Oren A."/>
            <person name="Chaudhuri R.R."/>
            <person name="La Ragione R."/>
            <person name="Hildebrand F."/>
            <person name="Pallen M.J."/>
        </authorList>
    </citation>
    <scope>NUCLEOTIDE SEQUENCE</scope>
    <source>
        <strain evidence="7">ChiHecec2B26-12326</strain>
    </source>
</reference>
<evidence type="ECO:0000313" key="8">
    <source>
        <dbReference type="Proteomes" id="UP000823847"/>
    </source>
</evidence>
<dbReference type="InterPro" id="IPR023485">
    <property type="entry name" value="Ptyr_pPase"/>
</dbReference>
<dbReference type="InterPro" id="IPR017867">
    <property type="entry name" value="Tyr_phospatase_low_mol_wt"/>
</dbReference>
<keyword evidence="4" id="KW-0904">Protein phosphatase</keyword>
<dbReference type="EMBL" id="DXEN01000054">
    <property type="protein sequence ID" value="HIX86346.1"/>
    <property type="molecule type" value="Genomic_DNA"/>
</dbReference>
<dbReference type="InterPro" id="IPR050438">
    <property type="entry name" value="LMW_PTPase"/>
</dbReference>
<dbReference type="SUPFAM" id="SSF52788">
    <property type="entry name" value="Phosphotyrosine protein phosphatases I"/>
    <property type="match status" value="1"/>
</dbReference>
<comment type="caution">
    <text evidence="7">The sequence shown here is derived from an EMBL/GenBank/DDBJ whole genome shotgun (WGS) entry which is preliminary data.</text>
</comment>
<evidence type="ECO:0000256" key="3">
    <source>
        <dbReference type="ARBA" id="ARBA00022801"/>
    </source>
</evidence>
<dbReference type="AlphaFoldDB" id="A0A9D1XS77"/>
<keyword evidence="3" id="KW-0378">Hydrolase</keyword>
<accession>A0A9D1XS77</accession>
<sequence>MERKYQICFVCSGNACRSPFAECVMRALLSRAGLMGIEVSSAGTIEWGRNPRDPMMTRIAKEMGYELTGETTCVTRESLWEADSIVVFSRHHRDAVTRVLDYAHWNRIILFSQLAFGTDEEIEDPNYQTEAVYRRVASRIEDGCRWLVDCWRRCPPPIR</sequence>
<dbReference type="Pfam" id="PF01451">
    <property type="entry name" value="LMWPc"/>
    <property type="match status" value="1"/>
</dbReference>
<feature type="active site" description="Proton donor" evidence="5">
    <location>
        <position position="124"/>
    </location>
</feature>
<dbReference type="EC" id="3.1.3.48" evidence="2"/>
<evidence type="ECO:0000256" key="4">
    <source>
        <dbReference type="ARBA" id="ARBA00022912"/>
    </source>
</evidence>
<evidence type="ECO:0000313" key="7">
    <source>
        <dbReference type="EMBL" id="HIX86346.1"/>
    </source>
</evidence>
<dbReference type="PANTHER" id="PTHR11717:SF7">
    <property type="entry name" value="LOW MOLECULAR WEIGHT PHOSPHOTYROSINE PROTEIN PHOSPHATASE"/>
    <property type="match status" value="1"/>
</dbReference>
<gene>
    <name evidence="7" type="ORF">H9848_07035</name>
</gene>
<dbReference type="InterPro" id="IPR036196">
    <property type="entry name" value="Ptyr_pPase_sf"/>
</dbReference>
<dbReference type="Proteomes" id="UP000823847">
    <property type="component" value="Unassembled WGS sequence"/>
</dbReference>
<dbReference type="GO" id="GO:0004725">
    <property type="term" value="F:protein tyrosine phosphatase activity"/>
    <property type="evidence" value="ECO:0007669"/>
    <property type="project" value="UniProtKB-EC"/>
</dbReference>
<evidence type="ECO:0000256" key="5">
    <source>
        <dbReference type="PIRSR" id="PIRSR617867-1"/>
    </source>
</evidence>
<feature type="active site" evidence="5">
    <location>
        <position position="17"/>
    </location>
</feature>
<dbReference type="Gene3D" id="3.40.50.2300">
    <property type="match status" value="1"/>
</dbReference>
<dbReference type="PANTHER" id="PTHR11717">
    <property type="entry name" value="LOW MOLECULAR WEIGHT PROTEIN TYROSINE PHOSPHATASE"/>
    <property type="match status" value="1"/>
</dbReference>
<evidence type="ECO:0000259" key="6">
    <source>
        <dbReference type="SMART" id="SM00226"/>
    </source>
</evidence>
<reference evidence="7" key="2">
    <citation type="submission" date="2021-04" db="EMBL/GenBank/DDBJ databases">
        <authorList>
            <person name="Gilroy R."/>
        </authorList>
    </citation>
    <scope>NUCLEOTIDE SEQUENCE</scope>
    <source>
        <strain evidence="7">ChiHecec2B26-12326</strain>
    </source>
</reference>